<feature type="domain" description="Insertion element IS150 protein InsJ-like helix-turn-helix" evidence="3">
    <location>
        <begin position="64"/>
        <end position="116"/>
    </location>
</feature>
<dbReference type="InterPro" id="IPR036388">
    <property type="entry name" value="WH-like_DNA-bd_sf"/>
</dbReference>
<evidence type="ECO:0000256" key="2">
    <source>
        <dbReference type="SAM" id="MobiDB-lite"/>
    </source>
</evidence>
<reference evidence="4 5" key="1">
    <citation type="submission" date="2023-07" db="EMBL/GenBank/DDBJ databases">
        <title>Sorghum-associated microbial communities from plants grown in Nebraska, USA.</title>
        <authorList>
            <person name="Schachtman D."/>
        </authorList>
    </citation>
    <scope>NUCLEOTIDE SEQUENCE [LARGE SCALE GENOMIC DNA]</scope>
    <source>
        <strain evidence="4 5">BE211</strain>
    </source>
</reference>
<dbReference type="InterPro" id="IPR009057">
    <property type="entry name" value="Homeodomain-like_sf"/>
</dbReference>
<comment type="similarity">
    <text evidence="1">Belongs to the IS150/IS1296 orfA family.</text>
</comment>
<dbReference type="InterPro" id="IPR010921">
    <property type="entry name" value="Trp_repressor/repl_initiator"/>
</dbReference>
<feature type="compositionally biased region" description="Basic residues" evidence="2">
    <location>
        <begin position="111"/>
        <end position="125"/>
    </location>
</feature>
<dbReference type="SUPFAM" id="SSF46689">
    <property type="entry name" value="Homeodomain-like"/>
    <property type="match status" value="1"/>
</dbReference>
<dbReference type="InterPro" id="IPR052057">
    <property type="entry name" value="IS150/IS1296_orfA-like"/>
</dbReference>
<comment type="caution">
    <text evidence="4">The sequence shown here is derived from an EMBL/GenBank/DDBJ whole genome shotgun (WGS) entry which is preliminary data.</text>
</comment>
<name>A0ABU1U1L8_9BACL</name>
<feature type="region of interest" description="Disordered" evidence="2">
    <location>
        <begin position="103"/>
        <end position="143"/>
    </location>
</feature>
<proteinExistence type="inferred from homology"/>
<protein>
    <submittedName>
        <fullName evidence="4">Transposase-like protein</fullName>
    </submittedName>
</protein>
<dbReference type="Proteomes" id="UP001258181">
    <property type="component" value="Unassembled WGS sequence"/>
</dbReference>
<evidence type="ECO:0000313" key="4">
    <source>
        <dbReference type="EMBL" id="MDR7073276.1"/>
    </source>
</evidence>
<evidence type="ECO:0000256" key="1">
    <source>
        <dbReference type="ARBA" id="ARBA00038232"/>
    </source>
</evidence>
<dbReference type="Gene3D" id="1.10.10.10">
    <property type="entry name" value="Winged helix-like DNA-binding domain superfamily/Winged helix DNA-binding domain"/>
    <property type="match status" value="1"/>
</dbReference>
<organism evidence="4 5">
    <name type="scientific">Fictibacillus barbaricus</name>
    <dbReference type="NCBI Taxonomy" id="182136"/>
    <lineage>
        <taxon>Bacteria</taxon>
        <taxon>Bacillati</taxon>
        <taxon>Bacillota</taxon>
        <taxon>Bacilli</taxon>
        <taxon>Bacillales</taxon>
        <taxon>Fictibacillaceae</taxon>
        <taxon>Fictibacillus</taxon>
    </lineage>
</organism>
<dbReference type="PANTHER" id="PTHR33795:SF1">
    <property type="entry name" value="INSERTION ELEMENT IS150 PROTEIN INSJ"/>
    <property type="match status" value="1"/>
</dbReference>
<dbReference type="SUPFAM" id="SSF48295">
    <property type="entry name" value="TrpR-like"/>
    <property type="match status" value="1"/>
</dbReference>
<gene>
    <name evidence="4" type="ORF">J2X07_002262</name>
</gene>
<evidence type="ECO:0000313" key="5">
    <source>
        <dbReference type="Proteomes" id="UP001258181"/>
    </source>
</evidence>
<sequence>MAKFTEDDKLAAIQCYLKGLDGYASIASSIGTTSSVLKNWVKQYELHGVEMLFRKSYTSYTAQFKLDVLNYMNNHGTSPNETAVIFKITSPALIRKWRIQHESHGMDALKPKRKRRSTMKKKPGKSTHVEGSVEALQAEGTLR</sequence>
<keyword evidence="5" id="KW-1185">Reference proteome</keyword>
<evidence type="ECO:0000259" key="3">
    <source>
        <dbReference type="Pfam" id="PF13518"/>
    </source>
</evidence>
<accession>A0ABU1U1L8</accession>
<dbReference type="InterPro" id="IPR055247">
    <property type="entry name" value="InsJ-like_HTH"/>
</dbReference>
<dbReference type="Pfam" id="PF13518">
    <property type="entry name" value="HTH_28"/>
    <property type="match status" value="1"/>
</dbReference>
<dbReference type="PANTHER" id="PTHR33795">
    <property type="entry name" value="INSERTION ELEMENT IS150 PROTEIN INSJ"/>
    <property type="match status" value="1"/>
</dbReference>
<dbReference type="EMBL" id="JAVDWA010000003">
    <property type="protein sequence ID" value="MDR7073276.1"/>
    <property type="molecule type" value="Genomic_DNA"/>
</dbReference>